<sequence>MTTAPKSYALRGVCGSGCSTTRFHDDGTVGQRKVGHLYKSKHVAAALHSIQHNLAFMFSSP</sequence>
<evidence type="ECO:0000313" key="1">
    <source>
        <dbReference type="EMBL" id="EGO27559.1"/>
    </source>
</evidence>
<dbReference type="HOGENOM" id="CLU_2924123_0_0_1"/>
<accession>F8NNC9</accession>
<dbReference type="KEGG" id="sla:SERLADRAFT_367120"/>
<name>F8NNC9_SERL9</name>
<dbReference type="Proteomes" id="UP000008064">
    <property type="component" value="Unassembled WGS sequence"/>
</dbReference>
<dbReference type="EMBL" id="GL945431">
    <property type="protein sequence ID" value="EGO27559.1"/>
    <property type="molecule type" value="Genomic_DNA"/>
</dbReference>
<gene>
    <name evidence="1" type="ORF">SERLADRAFT_367120</name>
</gene>
<evidence type="ECO:0000313" key="2">
    <source>
        <dbReference type="Proteomes" id="UP000008064"/>
    </source>
</evidence>
<organism evidence="2">
    <name type="scientific">Serpula lacrymans var. lacrymans (strain S7.9)</name>
    <name type="common">Dry rot fungus</name>
    <dbReference type="NCBI Taxonomy" id="578457"/>
    <lineage>
        <taxon>Eukaryota</taxon>
        <taxon>Fungi</taxon>
        <taxon>Dikarya</taxon>
        <taxon>Basidiomycota</taxon>
        <taxon>Agaricomycotina</taxon>
        <taxon>Agaricomycetes</taxon>
        <taxon>Agaricomycetidae</taxon>
        <taxon>Boletales</taxon>
        <taxon>Coniophorineae</taxon>
        <taxon>Serpulaceae</taxon>
        <taxon>Serpula</taxon>
    </lineage>
</organism>
<reference evidence="2" key="1">
    <citation type="journal article" date="2011" name="Science">
        <title>The plant cell wall-decomposing machinery underlies the functional diversity of forest fungi.</title>
        <authorList>
            <person name="Eastwood D.C."/>
            <person name="Floudas D."/>
            <person name="Binder M."/>
            <person name="Majcherczyk A."/>
            <person name="Schneider P."/>
            <person name="Aerts A."/>
            <person name="Asiegbu F.O."/>
            <person name="Baker S.E."/>
            <person name="Barry K."/>
            <person name="Bendiksby M."/>
            <person name="Blumentritt M."/>
            <person name="Coutinho P.M."/>
            <person name="Cullen D."/>
            <person name="de Vries R.P."/>
            <person name="Gathman A."/>
            <person name="Goodell B."/>
            <person name="Henrissat B."/>
            <person name="Ihrmark K."/>
            <person name="Kauserud H."/>
            <person name="Kohler A."/>
            <person name="LaButti K."/>
            <person name="Lapidus A."/>
            <person name="Lavin J.L."/>
            <person name="Lee Y.-H."/>
            <person name="Lindquist E."/>
            <person name="Lilly W."/>
            <person name="Lucas S."/>
            <person name="Morin E."/>
            <person name="Murat C."/>
            <person name="Oguiza J.A."/>
            <person name="Park J."/>
            <person name="Pisabarro A.G."/>
            <person name="Riley R."/>
            <person name="Rosling A."/>
            <person name="Salamov A."/>
            <person name="Schmidt O."/>
            <person name="Schmutz J."/>
            <person name="Skrede I."/>
            <person name="Stenlid J."/>
            <person name="Wiebenga A."/>
            <person name="Xie X."/>
            <person name="Kuees U."/>
            <person name="Hibbett D.S."/>
            <person name="Hoffmeister D."/>
            <person name="Hoegberg N."/>
            <person name="Martin F."/>
            <person name="Grigoriev I.V."/>
            <person name="Watkinson S.C."/>
        </authorList>
    </citation>
    <scope>NUCLEOTIDE SEQUENCE [LARGE SCALE GENOMIC DNA]</scope>
    <source>
        <strain evidence="2">S7.9</strain>
    </source>
</reference>
<proteinExistence type="predicted"/>
<protein>
    <submittedName>
        <fullName evidence="1">Uncharacterized protein</fullName>
    </submittedName>
</protein>
<dbReference type="RefSeq" id="XP_007315650.1">
    <property type="nucleotide sequence ID" value="XM_007315588.1"/>
</dbReference>
<dbReference type="GeneID" id="18810185"/>
<dbReference type="AlphaFoldDB" id="F8NNC9"/>